<organism evidence="10 11">
    <name type="scientific">Parapedobacter luteus</name>
    <dbReference type="NCBI Taxonomy" id="623280"/>
    <lineage>
        <taxon>Bacteria</taxon>
        <taxon>Pseudomonadati</taxon>
        <taxon>Bacteroidota</taxon>
        <taxon>Sphingobacteriia</taxon>
        <taxon>Sphingobacteriales</taxon>
        <taxon>Sphingobacteriaceae</taxon>
        <taxon>Parapedobacter</taxon>
    </lineage>
</organism>
<keyword evidence="4 8" id="KW-0812">Transmembrane</keyword>
<evidence type="ECO:0000313" key="11">
    <source>
        <dbReference type="Proteomes" id="UP000190541"/>
    </source>
</evidence>
<keyword evidence="7 8" id="KW-0998">Cell outer membrane</keyword>
<dbReference type="GO" id="GO:0044718">
    <property type="term" value="P:siderophore transmembrane transport"/>
    <property type="evidence" value="ECO:0007669"/>
    <property type="project" value="TreeGrafter"/>
</dbReference>
<dbReference type="InterPro" id="IPR012910">
    <property type="entry name" value="Plug_dom"/>
</dbReference>
<evidence type="ECO:0000256" key="7">
    <source>
        <dbReference type="ARBA" id="ARBA00023237"/>
    </source>
</evidence>
<dbReference type="PANTHER" id="PTHR30069:SF29">
    <property type="entry name" value="HEMOGLOBIN AND HEMOGLOBIN-HAPTOGLOBIN-BINDING PROTEIN 1-RELATED"/>
    <property type="match status" value="1"/>
</dbReference>
<dbReference type="InterPro" id="IPR037066">
    <property type="entry name" value="Plug_dom_sf"/>
</dbReference>
<dbReference type="Gene3D" id="2.170.130.10">
    <property type="entry name" value="TonB-dependent receptor, plug domain"/>
    <property type="match status" value="1"/>
</dbReference>
<dbReference type="Gene3D" id="2.40.170.20">
    <property type="entry name" value="TonB-dependent receptor, beta-barrel domain"/>
    <property type="match status" value="1"/>
</dbReference>
<comment type="similarity">
    <text evidence="8">Belongs to the TonB-dependent receptor family.</text>
</comment>
<proteinExistence type="inferred from homology"/>
<accession>A0A1T5FEQ4</accession>
<dbReference type="GO" id="GO:0009279">
    <property type="term" value="C:cell outer membrane"/>
    <property type="evidence" value="ECO:0007669"/>
    <property type="project" value="UniProtKB-SubCell"/>
</dbReference>
<evidence type="ECO:0000259" key="9">
    <source>
        <dbReference type="Pfam" id="PF07715"/>
    </source>
</evidence>
<sequence length="963" mass="105285">MWKGNYSIAIPSGATALIFRSIGYAEQEVPIGSGDVINVRLSEDASVLTEVIVTGYGQELKKQSLTGSVSVLSGGEIENLPTQSFDRAMQGRLGGVQVTSNGGQPGGGLNVNIRGAVSVNGSAQPLYIIDGVQMNPGGLSTQTTQNLFSFINQEDIESIQVLKDAATASIYGAQAANGVVLVTTKKGKAGRTVIKVDIQQGFQENPNPYDLATGPEYYEIYRQAYYNQYLVVSGNGENGTRAWNNRLYGSPNNPDPASIPNINWYDAVFRKGNMGQYNISFSGGSEKTSFFIGGGYNKTEGTNIGSDFTRGNLRANLEHRASDKFSIETRINLHNTISRGPAHGNGFYTNTPFTGALLVPTLNPIYDEEGGWNNDLINGYGYNIVQVLHEEDRETNTYGTISTIALNYDIIPGLRVRAYGGVDFTDARNFNYRPSSIPAYAGTGGTGAENYYRTLNWNTSLTANYNTVFGADHNFSAMAGVEYRDYTQRVLSASAQGFPNTMLRLISQASTNTGYGSTFTGFKLASVIGNVNYDYQGKYLLSGNVRYDGSSRFGADNKFGLFYGLSGGWRLSEENFLSDVRFVNELKLRASYGVTGDQSGIGNFAAMTLFSSPGAGAAYNGQPTLRPDQIGIADLTWEEVESINLGLDFGLFRNRLFGSFDIYRNHRNQMLLSQQIPQDSGYGSITVNAGRARMEGIDLELGGVPVDAGGFKWTSSFNIALIDNKLLELNEDAALDRDGNPQINDGRYTVGKKLNQVYTIPWAGVNPADGRAMYYDINGNITYSPISADDRRAYGSYDPDFFGGWTNTFSYKGFSLDVLFQYQYGNMAWTDMNYPLELSGAYGYNQLKSQLYDAWSQPGDITGVPRPFYNGAEPGSVAITTFSSRWLQDASYIRLKQLTFGYSLPSSVLSGTGIQSVRLFAQGMNLWTITKYTGEDPENTATNNSMNVYPHPRTFTFGANITF</sequence>
<dbReference type="InterPro" id="IPR023996">
    <property type="entry name" value="TonB-dep_OMP_SusC/RagA"/>
</dbReference>
<dbReference type="NCBIfam" id="TIGR04056">
    <property type="entry name" value="OMP_RagA_SusC"/>
    <property type="match status" value="1"/>
</dbReference>
<dbReference type="Pfam" id="PF07715">
    <property type="entry name" value="Plug"/>
    <property type="match status" value="1"/>
</dbReference>
<evidence type="ECO:0000256" key="4">
    <source>
        <dbReference type="ARBA" id="ARBA00022692"/>
    </source>
</evidence>
<dbReference type="Proteomes" id="UP000190541">
    <property type="component" value="Unassembled WGS sequence"/>
</dbReference>
<comment type="subcellular location">
    <subcellularLocation>
        <location evidence="1 8">Cell outer membrane</location>
        <topology evidence="1 8">Multi-pass membrane protein</topology>
    </subcellularLocation>
</comment>
<feature type="domain" description="TonB-dependent receptor plug" evidence="9">
    <location>
        <begin position="62"/>
        <end position="179"/>
    </location>
</feature>
<evidence type="ECO:0000256" key="2">
    <source>
        <dbReference type="ARBA" id="ARBA00022448"/>
    </source>
</evidence>
<dbReference type="GO" id="GO:0015344">
    <property type="term" value="F:siderophore uptake transmembrane transporter activity"/>
    <property type="evidence" value="ECO:0007669"/>
    <property type="project" value="TreeGrafter"/>
</dbReference>
<keyword evidence="11" id="KW-1185">Reference proteome</keyword>
<name>A0A1T5FEQ4_9SPHI</name>
<dbReference type="InterPro" id="IPR036942">
    <property type="entry name" value="Beta-barrel_TonB_sf"/>
</dbReference>
<evidence type="ECO:0000256" key="6">
    <source>
        <dbReference type="ARBA" id="ARBA00023136"/>
    </source>
</evidence>
<dbReference type="PANTHER" id="PTHR30069">
    <property type="entry name" value="TONB-DEPENDENT OUTER MEMBRANE RECEPTOR"/>
    <property type="match status" value="1"/>
</dbReference>
<evidence type="ECO:0000256" key="5">
    <source>
        <dbReference type="ARBA" id="ARBA00022729"/>
    </source>
</evidence>
<dbReference type="EMBL" id="FUYS01000015">
    <property type="protein sequence ID" value="SKB94643.1"/>
    <property type="molecule type" value="Genomic_DNA"/>
</dbReference>
<dbReference type="InterPro" id="IPR023997">
    <property type="entry name" value="TonB-dep_OMP_SusC/RagA_CS"/>
</dbReference>
<evidence type="ECO:0000256" key="3">
    <source>
        <dbReference type="ARBA" id="ARBA00022452"/>
    </source>
</evidence>
<dbReference type="PROSITE" id="PS52016">
    <property type="entry name" value="TONB_DEPENDENT_REC_3"/>
    <property type="match status" value="1"/>
</dbReference>
<reference evidence="10 11" key="1">
    <citation type="submission" date="2017-02" db="EMBL/GenBank/DDBJ databases">
        <authorList>
            <person name="Peterson S.W."/>
        </authorList>
    </citation>
    <scope>NUCLEOTIDE SEQUENCE [LARGE SCALE GENOMIC DNA]</scope>
    <source>
        <strain evidence="10 11">DSM 22899</strain>
    </source>
</reference>
<keyword evidence="2 8" id="KW-0813">Transport</keyword>
<dbReference type="InterPro" id="IPR039426">
    <property type="entry name" value="TonB-dep_rcpt-like"/>
</dbReference>
<evidence type="ECO:0000256" key="8">
    <source>
        <dbReference type="PROSITE-ProRule" id="PRU01360"/>
    </source>
</evidence>
<protein>
    <submittedName>
        <fullName evidence="10">TonB-linked outer membrane protein, SusC/RagA family</fullName>
    </submittedName>
</protein>
<dbReference type="STRING" id="623280.SAMN05660226_03950"/>
<gene>
    <name evidence="10" type="ORF">SAMN05660226_03950</name>
</gene>
<keyword evidence="5" id="KW-0732">Signal</keyword>
<dbReference type="NCBIfam" id="TIGR04057">
    <property type="entry name" value="SusC_RagA_signa"/>
    <property type="match status" value="1"/>
</dbReference>
<evidence type="ECO:0000256" key="1">
    <source>
        <dbReference type="ARBA" id="ARBA00004571"/>
    </source>
</evidence>
<evidence type="ECO:0000313" key="10">
    <source>
        <dbReference type="EMBL" id="SKB94643.1"/>
    </source>
</evidence>
<dbReference type="SUPFAM" id="SSF56935">
    <property type="entry name" value="Porins"/>
    <property type="match status" value="1"/>
</dbReference>
<keyword evidence="6 8" id="KW-0472">Membrane</keyword>
<dbReference type="AlphaFoldDB" id="A0A1T5FEQ4"/>
<keyword evidence="3 8" id="KW-1134">Transmembrane beta strand</keyword>